<keyword evidence="2" id="KW-1185">Reference proteome</keyword>
<name>A0ACC3NEQ7_9PEZI</name>
<dbReference type="EMBL" id="JAUTXU010000057">
    <property type="protein sequence ID" value="KAK3714165.1"/>
    <property type="molecule type" value="Genomic_DNA"/>
</dbReference>
<sequence length="577" mass="63208">MPAELDLGSLSLRSTSSQLRLNLRSSAKFATSEEDGIDQLQAWLTSCKTDKASSTAPWILRSNDFKLVLHFQLAIGLGLLAQDALVESLATQLREAKMWQQLCFSAPSIRTSLTDGSNDYQLELSLAHAEPLPEQSKRTLHKLGNDNVYYDVEAPEGVLNATVKVIDLAISISTCSHRKRRRCAPAKRSVTLTHAHADAVTLIDRYELTSVDFQRTDSDSIFESDISHSGLSSDCSDVMLEFDDIQGALDDDTMLLDASGSETTACALEAIRGISPFLKRASSSRNLEIEPEQHNTDSVLDLIDACVRLAISDRPQKLCKGVTIEKNALLPLANMAPSLWCPDHLPMTASRAVFLPTIAHAIEGICTKHASTEKLRSKGKQLNDPCSDNILGSRFEMPSNIVVDGACVAPSRALHARVWHSLQRGIYRPEASRRLKPLAVSAQLQPMEHPFEHELLESSQDSTGDIESSDYDDDKDSLLDDDMGEDDHYWFDEDLFNDPPVDDMSASTNAPKEANWGTIRSAQAIDSSSMLLQEEDGGPDDFALRLLLDGVTSKTGMISAADSEGDEDDLLSVCSSL</sequence>
<protein>
    <submittedName>
        <fullName evidence="1">Uncharacterized protein</fullName>
    </submittedName>
</protein>
<reference evidence="1" key="1">
    <citation type="submission" date="2023-07" db="EMBL/GenBank/DDBJ databases">
        <title>Black Yeasts Isolated from many extreme environments.</title>
        <authorList>
            <person name="Coleine C."/>
            <person name="Stajich J.E."/>
            <person name="Selbmann L."/>
        </authorList>
    </citation>
    <scope>NUCLEOTIDE SEQUENCE</scope>
    <source>
        <strain evidence="1">CCFEE 5714</strain>
    </source>
</reference>
<evidence type="ECO:0000313" key="2">
    <source>
        <dbReference type="Proteomes" id="UP001281147"/>
    </source>
</evidence>
<evidence type="ECO:0000313" key="1">
    <source>
        <dbReference type="EMBL" id="KAK3714165.1"/>
    </source>
</evidence>
<organism evidence="1 2">
    <name type="scientific">Vermiconidia calcicola</name>
    <dbReference type="NCBI Taxonomy" id="1690605"/>
    <lineage>
        <taxon>Eukaryota</taxon>
        <taxon>Fungi</taxon>
        <taxon>Dikarya</taxon>
        <taxon>Ascomycota</taxon>
        <taxon>Pezizomycotina</taxon>
        <taxon>Dothideomycetes</taxon>
        <taxon>Dothideomycetidae</taxon>
        <taxon>Mycosphaerellales</taxon>
        <taxon>Extremaceae</taxon>
        <taxon>Vermiconidia</taxon>
    </lineage>
</organism>
<dbReference type="Proteomes" id="UP001281147">
    <property type="component" value="Unassembled WGS sequence"/>
</dbReference>
<comment type="caution">
    <text evidence="1">The sequence shown here is derived from an EMBL/GenBank/DDBJ whole genome shotgun (WGS) entry which is preliminary data.</text>
</comment>
<accession>A0ACC3NEQ7</accession>
<gene>
    <name evidence="1" type="ORF">LTR37_007967</name>
</gene>
<proteinExistence type="predicted"/>